<name>A0A9X0AGX6_9HELO</name>
<gene>
    <name evidence="1" type="ORF">OCU04_009153</name>
</gene>
<evidence type="ECO:0000313" key="2">
    <source>
        <dbReference type="Proteomes" id="UP001152300"/>
    </source>
</evidence>
<reference evidence="1" key="1">
    <citation type="submission" date="2022-11" db="EMBL/GenBank/DDBJ databases">
        <title>Genome Resource of Sclerotinia nivalis Strain SnTB1, a Plant Pathogen Isolated from American Ginseng.</title>
        <authorList>
            <person name="Fan S."/>
        </authorList>
    </citation>
    <scope>NUCLEOTIDE SEQUENCE</scope>
    <source>
        <strain evidence="1">SnTB1</strain>
    </source>
</reference>
<proteinExistence type="predicted"/>
<dbReference type="Proteomes" id="UP001152300">
    <property type="component" value="Unassembled WGS sequence"/>
</dbReference>
<comment type="caution">
    <text evidence="1">The sequence shown here is derived from an EMBL/GenBank/DDBJ whole genome shotgun (WGS) entry which is preliminary data.</text>
</comment>
<organism evidence="1 2">
    <name type="scientific">Sclerotinia nivalis</name>
    <dbReference type="NCBI Taxonomy" id="352851"/>
    <lineage>
        <taxon>Eukaryota</taxon>
        <taxon>Fungi</taxon>
        <taxon>Dikarya</taxon>
        <taxon>Ascomycota</taxon>
        <taxon>Pezizomycotina</taxon>
        <taxon>Leotiomycetes</taxon>
        <taxon>Helotiales</taxon>
        <taxon>Sclerotiniaceae</taxon>
        <taxon>Sclerotinia</taxon>
    </lineage>
</organism>
<dbReference type="EMBL" id="JAPEIS010000010">
    <property type="protein sequence ID" value="KAJ8062630.1"/>
    <property type="molecule type" value="Genomic_DNA"/>
</dbReference>
<keyword evidence="2" id="KW-1185">Reference proteome</keyword>
<protein>
    <submittedName>
        <fullName evidence="1">Uncharacterized protein</fullName>
    </submittedName>
</protein>
<dbReference type="AlphaFoldDB" id="A0A9X0AGX6"/>
<evidence type="ECO:0000313" key="1">
    <source>
        <dbReference type="EMBL" id="KAJ8062630.1"/>
    </source>
</evidence>
<sequence length="102" mass="11890">MTASFDFSLPVEPETALRNAFQIGNASQTENATCREYALDEIREDENEHDVLIYIRTRTKEIFEEYDEISSQEESSWLGEESIRELCRRSGRLFIYAAVVCR</sequence>
<accession>A0A9X0AGX6</accession>